<proteinExistence type="predicted"/>
<dbReference type="GO" id="GO:0032456">
    <property type="term" value="P:endocytic recycling"/>
    <property type="evidence" value="ECO:0007669"/>
    <property type="project" value="TreeGrafter"/>
</dbReference>
<comment type="caution">
    <text evidence="3">The sequence shown here is derived from an EMBL/GenBank/DDBJ whole genome shotgun (WGS) entry which is preliminary data.</text>
</comment>
<gene>
    <name evidence="3" type="primary">PTPN23</name>
    <name evidence="3" type="ORF">CEXT_780571</name>
</gene>
<name>A0AAV4XG96_CAEEX</name>
<dbReference type="Gene3D" id="1.20.120.560">
    <property type="entry name" value="alix/aip1 in complex with the ypdl late domain"/>
    <property type="match status" value="1"/>
</dbReference>
<feature type="coiled-coil region" evidence="1">
    <location>
        <begin position="126"/>
        <end position="153"/>
    </location>
</feature>
<dbReference type="GO" id="GO:0045022">
    <property type="term" value="P:early endosome to late endosome transport"/>
    <property type="evidence" value="ECO:0007669"/>
    <property type="project" value="TreeGrafter"/>
</dbReference>
<organism evidence="3 4">
    <name type="scientific">Caerostris extrusa</name>
    <name type="common">Bark spider</name>
    <name type="synonym">Caerostris bankana</name>
    <dbReference type="NCBI Taxonomy" id="172846"/>
    <lineage>
        <taxon>Eukaryota</taxon>
        <taxon>Metazoa</taxon>
        <taxon>Ecdysozoa</taxon>
        <taxon>Arthropoda</taxon>
        <taxon>Chelicerata</taxon>
        <taxon>Arachnida</taxon>
        <taxon>Araneae</taxon>
        <taxon>Araneomorphae</taxon>
        <taxon>Entelegynae</taxon>
        <taxon>Araneoidea</taxon>
        <taxon>Araneidae</taxon>
        <taxon>Caerostris</taxon>
    </lineage>
</organism>
<evidence type="ECO:0000313" key="3">
    <source>
        <dbReference type="EMBL" id="GIY93428.1"/>
    </source>
</evidence>
<keyword evidence="1" id="KW-0175">Coiled coil</keyword>
<dbReference type="GO" id="GO:0005768">
    <property type="term" value="C:endosome"/>
    <property type="evidence" value="ECO:0007669"/>
    <property type="project" value="TreeGrafter"/>
</dbReference>
<protein>
    <submittedName>
        <fullName evidence="3">Tyrosine-protein phosphatase non-receptor type 23</fullName>
    </submittedName>
</protein>
<reference evidence="3 4" key="1">
    <citation type="submission" date="2021-06" db="EMBL/GenBank/DDBJ databases">
        <title>Caerostris extrusa draft genome.</title>
        <authorList>
            <person name="Kono N."/>
            <person name="Arakawa K."/>
        </authorList>
    </citation>
    <scope>NUCLEOTIDE SEQUENCE [LARGE SCALE GENOMIC DNA]</scope>
</reference>
<dbReference type="Proteomes" id="UP001054945">
    <property type="component" value="Unassembled WGS sequence"/>
</dbReference>
<evidence type="ECO:0000256" key="1">
    <source>
        <dbReference type="SAM" id="Coils"/>
    </source>
</evidence>
<sequence length="256" mass="29652">MSVRPNLISDLEELMKELIGVSKDVDTALKTTFAHLMEEEKKELLYQETLGKRVASMLTTELKKECSKYEEAHRKAIESNSTLETAVNIHISNIAKLLLPLEELAKILPSVNSLKTPENQKAMESFNHLVDKVEEMRKQRQYLEQQLRDSLMNDDITKNLVTMKKKEDLKEVFAEELKKHNEILTYLDQNLAAQDKILCALTEANAHYADTRKAMTEVKHQRNEMVTALINSFESYEDLVSRLRMDLSFIKSYKQM</sequence>
<dbReference type="EMBL" id="BPLR01000266">
    <property type="protein sequence ID" value="GIY93428.1"/>
    <property type="molecule type" value="Genomic_DNA"/>
</dbReference>
<dbReference type="PANTHER" id="PTHR23030">
    <property type="entry name" value="PCD6 INTERACTING PROTEIN-RELATED"/>
    <property type="match status" value="1"/>
</dbReference>
<dbReference type="GO" id="GO:0043328">
    <property type="term" value="P:protein transport to vacuole involved in ubiquitin-dependent protein catabolic process via the multivesicular body sorting pathway"/>
    <property type="evidence" value="ECO:0007669"/>
    <property type="project" value="TreeGrafter"/>
</dbReference>
<dbReference type="InterPro" id="IPR025304">
    <property type="entry name" value="ALIX_V_dom"/>
</dbReference>
<dbReference type="AlphaFoldDB" id="A0AAV4XG96"/>
<evidence type="ECO:0000313" key="4">
    <source>
        <dbReference type="Proteomes" id="UP001054945"/>
    </source>
</evidence>
<evidence type="ECO:0000259" key="2">
    <source>
        <dbReference type="Pfam" id="PF13949"/>
    </source>
</evidence>
<dbReference type="PANTHER" id="PTHR23030:SF30">
    <property type="entry name" value="TYROSINE-PROTEIN PHOSPHATASE NON-RECEPTOR TYPE 23"/>
    <property type="match status" value="1"/>
</dbReference>
<feature type="domain" description="ALIX V-shaped" evidence="2">
    <location>
        <begin position="6"/>
        <end position="249"/>
    </location>
</feature>
<keyword evidence="4" id="KW-1185">Reference proteome</keyword>
<dbReference type="Pfam" id="PF13949">
    <property type="entry name" value="ALIX_LYPXL_bnd"/>
    <property type="match status" value="1"/>
</dbReference>
<accession>A0AAV4XG96</accession>